<dbReference type="Proteomes" id="UP001174909">
    <property type="component" value="Unassembled WGS sequence"/>
</dbReference>
<comment type="caution">
    <text evidence="1">The sequence shown here is derived from an EMBL/GenBank/DDBJ whole genome shotgun (WGS) entry which is preliminary data.</text>
</comment>
<organism evidence="1 2">
    <name type="scientific">Geodia barretti</name>
    <name type="common">Barrett's horny sponge</name>
    <dbReference type="NCBI Taxonomy" id="519541"/>
    <lineage>
        <taxon>Eukaryota</taxon>
        <taxon>Metazoa</taxon>
        <taxon>Porifera</taxon>
        <taxon>Demospongiae</taxon>
        <taxon>Heteroscleromorpha</taxon>
        <taxon>Tetractinellida</taxon>
        <taxon>Astrophorina</taxon>
        <taxon>Geodiidae</taxon>
        <taxon>Geodia</taxon>
    </lineage>
</organism>
<gene>
    <name evidence="1" type="ORF">GBAR_LOCUS10421</name>
</gene>
<dbReference type="EMBL" id="CASHTH010001591">
    <property type="protein sequence ID" value="CAI8017087.1"/>
    <property type="molecule type" value="Genomic_DNA"/>
</dbReference>
<name>A0AA35RVB2_GEOBA</name>
<evidence type="ECO:0000313" key="1">
    <source>
        <dbReference type="EMBL" id="CAI8017087.1"/>
    </source>
</evidence>
<evidence type="ECO:0000313" key="2">
    <source>
        <dbReference type="Proteomes" id="UP001174909"/>
    </source>
</evidence>
<protein>
    <submittedName>
        <fullName evidence="1">Uncharacterized protein</fullName>
    </submittedName>
</protein>
<sequence length="89" mass="10375">VSAICDIADPRRRTRQKLAVNSYSSETEAEFSCNRGQDLRWCSMVTWRSLSSPLWMLAYTRLSWLYTVWCFRHLVPLTCRNLPATTAKT</sequence>
<reference evidence="1" key="1">
    <citation type="submission" date="2023-03" db="EMBL/GenBank/DDBJ databases">
        <authorList>
            <person name="Steffen K."/>
            <person name="Cardenas P."/>
        </authorList>
    </citation>
    <scope>NUCLEOTIDE SEQUENCE</scope>
</reference>
<proteinExistence type="predicted"/>
<feature type="non-terminal residue" evidence="1">
    <location>
        <position position="1"/>
    </location>
</feature>
<keyword evidence="2" id="KW-1185">Reference proteome</keyword>
<dbReference type="AlphaFoldDB" id="A0AA35RVB2"/>
<accession>A0AA35RVB2</accession>